<dbReference type="Proteomes" id="UP000287247">
    <property type="component" value="Unassembled WGS sequence"/>
</dbReference>
<keyword evidence="6 8" id="KW-0472">Membrane</keyword>
<comment type="function">
    <text evidence="8">Catalyzes the phospholipid dependent N-acylation of the N-terminal cysteine of apolipoprotein, the last step in lipoprotein maturation.</text>
</comment>
<dbReference type="HAMAP" id="MF_01148">
    <property type="entry name" value="Lnt"/>
    <property type="match status" value="1"/>
</dbReference>
<dbReference type="UniPathway" id="UPA00666"/>
<dbReference type="Pfam" id="PF20154">
    <property type="entry name" value="LNT_N"/>
    <property type="match status" value="1"/>
</dbReference>
<sequence length="524" mass="59522">MQIIIAGLSGLLMGLSTAPFSLFYLAWIALIPLWFLIFYQENKVKFTIKSFIFNEKTLIAFIWGLAYHGFAIFWITGIHPMTWMGVPWLASLLIAIFCWLFISIWGAILVVTWSILIRFLDLGKPGKLWLKSPWFKSVSRIIWGVAIWCFLEWFWSQGALWWTSLSYTQSPHNLAILQLSKFSGYSTITASIIVVNALIAEGLILYHNNHKNIRQSIIFLITSLSLFIGLHLLGSFLYNTPFINSDKTAIKVGIIQGNIPNTIKLYPEGWRRAIEGYTKGYEKLANQGVDLVITPETALPFDWNYIVNNSSFYPAIIKKKVPVLLGAFGFKNGSYTNSLFSIDKYGQILSRFDKIKLVPLGEYIPFENILGKIIDRLSPLDSHLIAGKTDQIFKTSFGQAIVGICYESAFSEHFRRQAKAGGEFIVTASNNAHYSQIMPAQHHAQDVIRAIETDRWIARVTNTGYSGIVNPHGQNLWISDINTYEVHQDIIYTRDTQTLYVKFGDWLTFLLLGLGGILWGIKML</sequence>
<keyword evidence="3 8" id="KW-0808">Transferase</keyword>
<dbReference type="SUPFAM" id="SSF56317">
    <property type="entry name" value="Carbon-nitrogen hydrolase"/>
    <property type="match status" value="1"/>
</dbReference>
<dbReference type="Pfam" id="PF00795">
    <property type="entry name" value="CN_hydrolase"/>
    <property type="match status" value="1"/>
</dbReference>
<keyword evidence="10" id="KW-0449">Lipoprotein</keyword>
<dbReference type="NCBIfam" id="TIGR00546">
    <property type="entry name" value="lnt"/>
    <property type="match status" value="1"/>
</dbReference>
<dbReference type="InterPro" id="IPR003010">
    <property type="entry name" value="C-N_Hydrolase"/>
</dbReference>
<gene>
    <name evidence="8" type="primary">lnt</name>
    <name evidence="10" type="ORF">AsFPU1_4229</name>
</gene>
<comment type="caution">
    <text evidence="10">The sequence shown here is derived from an EMBL/GenBank/DDBJ whole genome shotgun (WGS) entry which is preliminary data.</text>
</comment>
<comment type="subcellular location">
    <subcellularLocation>
        <location evidence="1 8">Cell membrane</location>
        <topology evidence="1 8">Multi-pass membrane protein</topology>
    </subcellularLocation>
</comment>
<keyword evidence="4 8" id="KW-0812">Transmembrane</keyword>
<dbReference type="PANTHER" id="PTHR38686">
    <property type="entry name" value="APOLIPOPROTEIN N-ACYLTRANSFERASE"/>
    <property type="match status" value="1"/>
</dbReference>
<dbReference type="RefSeq" id="WP_124975908.1">
    <property type="nucleotide sequence ID" value="NZ_BDQK01000017.1"/>
</dbReference>
<dbReference type="InterPro" id="IPR036526">
    <property type="entry name" value="C-N_Hydrolase_sf"/>
</dbReference>
<evidence type="ECO:0000256" key="8">
    <source>
        <dbReference type="HAMAP-Rule" id="MF_01148"/>
    </source>
</evidence>
<evidence type="ECO:0000256" key="5">
    <source>
        <dbReference type="ARBA" id="ARBA00022989"/>
    </source>
</evidence>
<feature type="transmembrane region" description="Helical" evidence="8">
    <location>
        <begin position="217"/>
        <end position="238"/>
    </location>
</feature>
<dbReference type="EC" id="2.3.1.269" evidence="8"/>
<evidence type="ECO:0000256" key="3">
    <source>
        <dbReference type="ARBA" id="ARBA00022679"/>
    </source>
</evidence>
<protein>
    <recommendedName>
        <fullName evidence="8">Apolipoprotein N-acyltransferase</fullName>
        <shortName evidence="8">ALP N-acyltransferase</shortName>
        <ecNumber evidence="8">2.3.1.269</ecNumber>
    </recommendedName>
</protein>
<reference evidence="11" key="1">
    <citation type="submission" date="2017-05" db="EMBL/GenBank/DDBJ databases">
        <title>Physiological properties and genetic analysis related to exopolysaccharide production of fresh-water unicellular cyanobacterium Aphanothece sacrum, Suizenji Nori, that has been cultured as a food source in Japan.</title>
        <authorList>
            <person name="Kanesaki Y."/>
            <person name="Yoshikawa S."/>
            <person name="Ohki K."/>
        </authorList>
    </citation>
    <scope>NUCLEOTIDE SEQUENCE [LARGE SCALE GENOMIC DNA]</scope>
    <source>
        <strain evidence="11">FPU1</strain>
    </source>
</reference>
<dbReference type="InterPro" id="IPR004563">
    <property type="entry name" value="Apolipo_AcylTrfase"/>
</dbReference>
<comment type="catalytic activity">
    <reaction evidence="8">
        <text>N-terminal S-1,2-diacyl-sn-glyceryl-L-cysteinyl-[lipoprotein] + a glycerophospholipid = N-acyl-S-1,2-diacyl-sn-glyceryl-L-cysteinyl-[lipoprotein] + a 2-acyl-sn-glycero-3-phospholipid + H(+)</text>
        <dbReference type="Rhea" id="RHEA:48228"/>
        <dbReference type="Rhea" id="RHEA-COMP:14681"/>
        <dbReference type="Rhea" id="RHEA-COMP:14684"/>
        <dbReference type="ChEBI" id="CHEBI:15378"/>
        <dbReference type="ChEBI" id="CHEBI:136912"/>
        <dbReference type="ChEBI" id="CHEBI:140656"/>
        <dbReference type="ChEBI" id="CHEBI:140657"/>
        <dbReference type="ChEBI" id="CHEBI:140660"/>
        <dbReference type="EC" id="2.3.1.269"/>
    </reaction>
</comment>
<dbReference type="GO" id="GO:0005886">
    <property type="term" value="C:plasma membrane"/>
    <property type="evidence" value="ECO:0007669"/>
    <property type="project" value="UniProtKB-SubCell"/>
</dbReference>
<dbReference type="Gene3D" id="3.60.110.10">
    <property type="entry name" value="Carbon-nitrogen hydrolase"/>
    <property type="match status" value="1"/>
</dbReference>
<keyword evidence="2 8" id="KW-1003">Cell membrane</keyword>
<organism evidence="10 11">
    <name type="scientific">Aphanothece sacrum FPU1</name>
    <dbReference type="NCBI Taxonomy" id="1920663"/>
    <lineage>
        <taxon>Bacteria</taxon>
        <taxon>Bacillati</taxon>
        <taxon>Cyanobacteriota</taxon>
        <taxon>Cyanophyceae</taxon>
        <taxon>Oscillatoriophycideae</taxon>
        <taxon>Chroococcales</taxon>
        <taxon>Aphanothecaceae</taxon>
        <taxon>Aphanothece</taxon>
    </lineage>
</organism>
<dbReference type="GO" id="GO:0042158">
    <property type="term" value="P:lipoprotein biosynthetic process"/>
    <property type="evidence" value="ECO:0007669"/>
    <property type="project" value="UniProtKB-UniRule"/>
</dbReference>
<feature type="transmembrane region" description="Helical" evidence="8">
    <location>
        <begin position="58"/>
        <end position="76"/>
    </location>
</feature>
<evidence type="ECO:0000256" key="1">
    <source>
        <dbReference type="ARBA" id="ARBA00004651"/>
    </source>
</evidence>
<evidence type="ECO:0000256" key="2">
    <source>
        <dbReference type="ARBA" id="ARBA00022475"/>
    </source>
</evidence>
<comment type="similarity">
    <text evidence="8">Belongs to the CN hydrolase family. Apolipoprotein N-acyltransferase subfamily.</text>
</comment>
<keyword evidence="11" id="KW-1185">Reference proteome</keyword>
<dbReference type="EMBL" id="BDQK01000017">
    <property type="protein sequence ID" value="GBF82795.1"/>
    <property type="molecule type" value="Genomic_DNA"/>
</dbReference>
<dbReference type="AlphaFoldDB" id="A0A401ING5"/>
<dbReference type="GO" id="GO:0016410">
    <property type="term" value="F:N-acyltransferase activity"/>
    <property type="evidence" value="ECO:0007669"/>
    <property type="project" value="UniProtKB-UniRule"/>
</dbReference>
<evidence type="ECO:0000256" key="4">
    <source>
        <dbReference type="ARBA" id="ARBA00022692"/>
    </source>
</evidence>
<comment type="pathway">
    <text evidence="8">Protein modification; lipoprotein biosynthesis (N-acyl transfer).</text>
</comment>
<evidence type="ECO:0000313" key="10">
    <source>
        <dbReference type="EMBL" id="GBF82795.1"/>
    </source>
</evidence>
<evidence type="ECO:0000313" key="11">
    <source>
        <dbReference type="Proteomes" id="UP000287247"/>
    </source>
</evidence>
<dbReference type="InterPro" id="IPR045378">
    <property type="entry name" value="LNT_N"/>
</dbReference>
<feature type="transmembrane region" description="Helical" evidence="8">
    <location>
        <begin position="20"/>
        <end position="38"/>
    </location>
</feature>
<evidence type="ECO:0000259" key="9">
    <source>
        <dbReference type="PROSITE" id="PS50263"/>
    </source>
</evidence>
<feature type="domain" description="CN hydrolase" evidence="9">
    <location>
        <begin position="250"/>
        <end position="498"/>
    </location>
</feature>
<dbReference type="CDD" id="cd07571">
    <property type="entry name" value="ALP_N-acyl_transferase"/>
    <property type="match status" value="1"/>
</dbReference>
<feature type="transmembrane region" description="Helical" evidence="8">
    <location>
        <begin position="182"/>
        <end position="205"/>
    </location>
</feature>
<keyword evidence="5 8" id="KW-1133">Transmembrane helix</keyword>
<feature type="transmembrane region" description="Helical" evidence="8">
    <location>
        <begin position="141"/>
        <end position="162"/>
    </location>
</feature>
<name>A0A401ING5_APHSA</name>
<evidence type="ECO:0000256" key="7">
    <source>
        <dbReference type="ARBA" id="ARBA00023315"/>
    </source>
</evidence>
<feature type="transmembrane region" description="Helical" evidence="8">
    <location>
        <begin position="88"/>
        <end position="120"/>
    </location>
</feature>
<keyword evidence="7 8" id="KW-0012">Acyltransferase</keyword>
<dbReference type="PROSITE" id="PS50263">
    <property type="entry name" value="CN_HYDROLASE"/>
    <property type="match status" value="1"/>
</dbReference>
<dbReference type="PANTHER" id="PTHR38686:SF1">
    <property type="entry name" value="APOLIPOPROTEIN N-ACYLTRANSFERASE"/>
    <property type="match status" value="1"/>
</dbReference>
<accession>A0A401ING5</accession>
<proteinExistence type="inferred from homology"/>
<evidence type="ECO:0000256" key="6">
    <source>
        <dbReference type="ARBA" id="ARBA00023136"/>
    </source>
</evidence>